<dbReference type="PRINTS" id="PR00385">
    <property type="entry name" value="P450"/>
</dbReference>
<dbReference type="InterPro" id="IPR001128">
    <property type="entry name" value="Cyt_P450"/>
</dbReference>
<feature type="transmembrane region" description="Helical" evidence="8">
    <location>
        <begin position="9"/>
        <end position="27"/>
    </location>
</feature>
<evidence type="ECO:0000256" key="3">
    <source>
        <dbReference type="ARBA" id="ARBA00022723"/>
    </source>
</evidence>
<dbReference type="GO" id="GO:0016020">
    <property type="term" value="C:membrane"/>
    <property type="evidence" value="ECO:0007669"/>
    <property type="project" value="UniProtKB-SubCell"/>
</dbReference>
<dbReference type="GO" id="GO:0016709">
    <property type="term" value="F:oxidoreductase activity, acting on paired donors, with incorporation or reduction of molecular oxygen, NAD(P)H as one donor, and incorporation of one atom of oxygen"/>
    <property type="evidence" value="ECO:0007669"/>
    <property type="project" value="TreeGrafter"/>
</dbReference>
<reference evidence="9" key="1">
    <citation type="submission" date="2023-02" db="EMBL/GenBank/DDBJ databases">
        <title>Genome of toxic invasive species Heracleum sosnowskyi carries increased number of genes despite the absence of recent whole-genome duplications.</title>
        <authorList>
            <person name="Schelkunov M."/>
            <person name="Shtratnikova V."/>
            <person name="Makarenko M."/>
            <person name="Klepikova A."/>
            <person name="Omelchenko D."/>
            <person name="Novikova G."/>
            <person name="Obukhova E."/>
            <person name="Bogdanov V."/>
            <person name="Penin A."/>
            <person name="Logacheva M."/>
        </authorList>
    </citation>
    <scope>NUCLEOTIDE SEQUENCE</scope>
    <source>
        <strain evidence="9">Hsosn_3</strain>
        <tissue evidence="9">Leaf</tissue>
    </source>
</reference>
<keyword evidence="3 7" id="KW-0479">Metal-binding</keyword>
<comment type="caution">
    <text evidence="9">The sequence shown here is derived from an EMBL/GenBank/DDBJ whole genome shotgun (WGS) entry which is preliminary data.</text>
</comment>
<name>A0AAD8N6C8_9APIA</name>
<dbReference type="PANTHER" id="PTHR24298">
    <property type="entry name" value="FLAVONOID 3'-MONOOXYGENASE-RELATED"/>
    <property type="match status" value="1"/>
</dbReference>
<proteinExistence type="predicted"/>
<dbReference type="GO" id="GO:0009805">
    <property type="term" value="P:coumarin biosynthetic process"/>
    <property type="evidence" value="ECO:0007669"/>
    <property type="project" value="UniProtKB-ARBA"/>
</dbReference>
<dbReference type="AlphaFoldDB" id="A0AAD8N6C8"/>
<keyword evidence="7" id="KW-0408">Iron</keyword>
<comment type="cofactor">
    <cofactor evidence="7">
        <name>heme</name>
        <dbReference type="ChEBI" id="CHEBI:30413"/>
    </cofactor>
</comment>
<accession>A0AAD8N6C8</accession>
<comment type="subcellular location">
    <subcellularLocation>
        <location evidence="1">Membrane</location>
        <topology evidence="1">Single-pass membrane protein</topology>
    </subcellularLocation>
</comment>
<dbReference type="PANTHER" id="PTHR24298:SF204">
    <property type="entry name" value="CYTOCHROME P450, FAMILY 712, SUBFAMILY A, POLYPEPTIDE 1"/>
    <property type="match status" value="1"/>
</dbReference>
<dbReference type="InterPro" id="IPR051103">
    <property type="entry name" value="Plant_metabolite_P450s"/>
</dbReference>
<dbReference type="Pfam" id="PF00067">
    <property type="entry name" value="p450"/>
    <property type="match status" value="1"/>
</dbReference>
<organism evidence="9 10">
    <name type="scientific">Heracleum sosnowskyi</name>
    <dbReference type="NCBI Taxonomy" id="360622"/>
    <lineage>
        <taxon>Eukaryota</taxon>
        <taxon>Viridiplantae</taxon>
        <taxon>Streptophyta</taxon>
        <taxon>Embryophyta</taxon>
        <taxon>Tracheophyta</taxon>
        <taxon>Spermatophyta</taxon>
        <taxon>Magnoliopsida</taxon>
        <taxon>eudicotyledons</taxon>
        <taxon>Gunneridae</taxon>
        <taxon>Pentapetalae</taxon>
        <taxon>asterids</taxon>
        <taxon>campanulids</taxon>
        <taxon>Apiales</taxon>
        <taxon>Apiaceae</taxon>
        <taxon>Apioideae</taxon>
        <taxon>apioid superclade</taxon>
        <taxon>Tordylieae</taxon>
        <taxon>Tordyliinae</taxon>
        <taxon>Heracleum</taxon>
    </lineage>
</organism>
<reference evidence="9" key="2">
    <citation type="submission" date="2023-05" db="EMBL/GenBank/DDBJ databases">
        <authorList>
            <person name="Schelkunov M.I."/>
        </authorList>
    </citation>
    <scope>NUCLEOTIDE SEQUENCE</scope>
    <source>
        <strain evidence="9">Hsosn_3</strain>
        <tissue evidence="9">Leaf</tissue>
    </source>
</reference>
<dbReference type="Gene3D" id="1.10.630.10">
    <property type="entry name" value="Cytochrome P450"/>
    <property type="match status" value="1"/>
</dbReference>
<dbReference type="EMBL" id="JAUIZM010000002">
    <property type="protein sequence ID" value="KAK1397727.1"/>
    <property type="molecule type" value="Genomic_DNA"/>
</dbReference>
<evidence type="ECO:0000256" key="1">
    <source>
        <dbReference type="ARBA" id="ARBA00004167"/>
    </source>
</evidence>
<dbReference type="SUPFAM" id="SSF48264">
    <property type="entry name" value="Cytochrome P450"/>
    <property type="match status" value="1"/>
</dbReference>
<evidence type="ECO:0000256" key="8">
    <source>
        <dbReference type="SAM" id="Phobius"/>
    </source>
</evidence>
<dbReference type="GO" id="GO:0005506">
    <property type="term" value="F:iron ion binding"/>
    <property type="evidence" value="ECO:0007669"/>
    <property type="project" value="InterPro"/>
</dbReference>
<feature type="binding site" description="axial binding residue" evidence="7">
    <location>
        <position position="439"/>
    </location>
    <ligand>
        <name>heme</name>
        <dbReference type="ChEBI" id="CHEBI:30413"/>
    </ligand>
    <ligandPart>
        <name>Fe</name>
        <dbReference type="ChEBI" id="CHEBI:18248"/>
    </ligandPart>
</feature>
<gene>
    <name evidence="9" type="ORF">POM88_007590</name>
</gene>
<evidence type="ECO:0000313" key="9">
    <source>
        <dbReference type="EMBL" id="KAK1397727.1"/>
    </source>
</evidence>
<evidence type="ECO:0000256" key="6">
    <source>
        <dbReference type="ARBA" id="ARBA00023136"/>
    </source>
</evidence>
<keyword evidence="6 8" id="KW-0472">Membrane</keyword>
<evidence type="ECO:0000256" key="5">
    <source>
        <dbReference type="ARBA" id="ARBA00023002"/>
    </source>
</evidence>
<dbReference type="InterPro" id="IPR036396">
    <property type="entry name" value="Cyt_P450_sf"/>
</dbReference>
<keyword evidence="4 8" id="KW-1133">Transmembrane helix</keyword>
<sequence length="493" mass="54845">MGFTSMDKYFIYFLITYLVTALLFQLFTKNRRPKTQLIPPPSPPTLPILGHIPLLYSSTDPFHKSLTTLAFRDGAPFMRISIGPFSKFMVVSEASVAKQVLEIHGMSFVSTRFKNFDYGILSHGLSNLAFLRNLFASDSQVKRFTGVQEHEVLRMLEVLARSSEQGEACDLGVELEKVVNNVLFKVIMSVGSDSYESVKIRELVNGLSAEVGGKSVVFSELIGSFGFGRKKVEGLLLKFNEFLEEVIVGHEEKRGLVGDQDLVDNLLDNYEEQGEEVKLTRKNIKGILLETLMAGSETISVALKWTLAEIINHPSVLKKLREEIIGAVGLHKVIHDSDIPKLPYLQAVVKESLRLHPPTPLILRKCTQGRRIGGYDVVPDSRIIINVYAIMRDPGTWKIPTEFIPERFLESPTTNNELRMDVKGENLHYLPFGSASSVCPGANLAISMIQTVIGNLVHRFDFEAKGGVNMEECCGGLSAGMAKPLVCHPIDQH</sequence>
<evidence type="ECO:0000256" key="2">
    <source>
        <dbReference type="ARBA" id="ARBA00022692"/>
    </source>
</evidence>
<dbReference type="GO" id="GO:0020037">
    <property type="term" value="F:heme binding"/>
    <property type="evidence" value="ECO:0007669"/>
    <property type="project" value="InterPro"/>
</dbReference>
<keyword evidence="7" id="KW-0349">Heme</keyword>
<evidence type="ECO:0000256" key="4">
    <source>
        <dbReference type="ARBA" id="ARBA00022989"/>
    </source>
</evidence>
<keyword evidence="10" id="KW-1185">Reference proteome</keyword>
<dbReference type="InterPro" id="IPR002401">
    <property type="entry name" value="Cyt_P450_E_grp-I"/>
</dbReference>
<dbReference type="Proteomes" id="UP001237642">
    <property type="component" value="Unassembled WGS sequence"/>
</dbReference>
<keyword evidence="5" id="KW-0560">Oxidoreductase</keyword>
<evidence type="ECO:0000256" key="7">
    <source>
        <dbReference type="PIRSR" id="PIRSR602401-1"/>
    </source>
</evidence>
<dbReference type="PRINTS" id="PR00463">
    <property type="entry name" value="EP450I"/>
</dbReference>
<keyword evidence="2 8" id="KW-0812">Transmembrane</keyword>
<protein>
    <submittedName>
        <fullName evidence="9">3,9-dihydroxypterocarpan 6A-monooxygenase</fullName>
    </submittedName>
</protein>
<evidence type="ECO:0000313" key="10">
    <source>
        <dbReference type="Proteomes" id="UP001237642"/>
    </source>
</evidence>